<protein>
    <recommendedName>
        <fullName evidence="2">GGDEF domain-containing protein</fullName>
    </recommendedName>
</protein>
<organism evidence="3 4">
    <name type="scientific">Neptunomonas phycophila</name>
    <dbReference type="NCBI Taxonomy" id="1572645"/>
    <lineage>
        <taxon>Bacteria</taxon>
        <taxon>Pseudomonadati</taxon>
        <taxon>Pseudomonadota</taxon>
        <taxon>Gammaproteobacteria</taxon>
        <taxon>Oceanospirillales</taxon>
        <taxon>Oceanospirillaceae</taxon>
        <taxon>Neptunomonas</taxon>
    </lineage>
</organism>
<comment type="caution">
    <text evidence="3">The sequence shown here is derived from an EMBL/GenBank/DDBJ whole genome shotgun (WGS) entry which is preliminary data.</text>
</comment>
<name>A0AAW7XKU9_9GAMM</name>
<proteinExistence type="predicted"/>
<dbReference type="InterPro" id="IPR029787">
    <property type="entry name" value="Nucleotide_cyclase"/>
</dbReference>
<dbReference type="Proteomes" id="UP001169862">
    <property type="component" value="Unassembled WGS sequence"/>
</dbReference>
<sequence>MLSILEPFDRPVTFGLIVLLGLVSILLIWHVHNKVKHYLKERYSLLEADLSKDPVTRLAGKDALTLQLQTECRRAIREYSPLSIIGVTLTESEPPERDVKLVSMVLKQLLHRPGDIVYRLDDTTFILLLPSTNERVLAFCERCHGELSRANITVSTKVSVCTFQPSAELNDQHVLAKLQRLIESNRRQNKEAIMSLIEQPIDPSVLHDDL</sequence>
<evidence type="ECO:0000313" key="4">
    <source>
        <dbReference type="Proteomes" id="UP001169862"/>
    </source>
</evidence>
<dbReference type="InterPro" id="IPR000160">
    <property type="entry name" value="GGDEF_dom"/>
</dbReference>
<dbReference type="RefSeq" id="WP_303551716.1">
    <property type="nucleotide sequence ID" value="NZ_JAUOPG010000010.1"/>
</dbReference>
<feature type="domain" description="GGDEF" evidence="2">
    <location>
        <begin position="39"/>
        <end position="196"/>
    </location>
</feature>
<evidence type="ECO:0000313" key="3">
    <source>
        <dbReference type="EMBL" id="MDO6454866.1"/>
    </source>
</evidence>
<dbReference type="SUPFAM" id="SSF55073">
    <property type="entry name" value="Nucleotide cyclase"/>
    <property type="match status" value="1"/>
</dbReference>
<dbReference type="Gene3D" id="3.30.70.270">
    <property type="match status" value="1"/>
</dbReference>
<keyword evidence="1" id="KW-1133">Transmembrane helix</keyword>
<dbReference type="AlphaFoldDB" id="A0AAW7XKU9"/>
<accession>A0AAW7XKU9</accession>
<reference evidence="3" key="1">
    <citation type="submission" date="2023-07" db="EMBL/GenBank/DDBJ databases">
        <title>Genome content predicts the carbon catabolic preferences of heterotrophic bacteria.</title>
        <authorList>
            <person name="Gralka M."/>
        </authorList>
    </citation>
    <scope>NUCLEOTIDE SEQUENCE</scope>
    <source>
        <strain evidence="3">I2M16</strain>
    </source>
</reference>
<feature type="transmembrane region" description="Helical" evidence="1">
    <location>
        <begin position="12"/>
        <end position="32"/>
    </location>
</feature>
<keyword evidence="1" id="KW-0472">Membrane</keyword>
<evidence type="ECO:0000256" key="1">
    <source>
        <dbReference type="SAM" id="Phobius"/>
    </source>
</evidence>
<dbReference type="InterPro" id="IPR043128">
    <property type="entry name" value="Rev_trsase/Diguanyl_cyclase"/>
</dbReference>
<dbReference type="EMBL" id="JAUOPG010000010">
    <property type="protein sequence ID" value="MDO6454866.1"/>
    <property type="molecule type" value="Genomic_DNA"/>
</dbReference>
<keyword evidence="1" id="KW-0812">Transmembrane</keyword>
<dbReference type="SMART" id="SM00267">
    <property type="entry name" value="GGDEF"/>
    <property type="match status" value="1"/>
</dbReference>
<gene>
    <name evidence="3" type="ORF">Q4490_14940</name>
</gene>
<evidence type="ECO:0000259" key="2">
    <source>
        <dbReference type="SMART" id="SM00267"/>
    </source>
</evidence>